<organism evidence="2 3">
    <name type="scientific">Carex littledalei</name>
    <dbReference type="NCBI Taxonomy" id="544730"/>
    <lineage>
        <taxon>Eukaryota</taxon>
        <taxon>Viridiplantae</taxon>
        <taxon>Streptophyta</taxon>
        <taxon>Embryophyta</taxon>
        <taxon>Tracheophyta</taxon>
        <taxon>Spermatophyta</taxon>
        <taxon>Magnoliopsida</taxon>
        <taxon>Liliopsida</taxon>
        <taxon>Poales</taxon>
        <taxon>Cyperaceae</taxon>
        <taxon>Cyperoideae</taxon>
        <taxon>Cariceae</taxon>
        <taxon>Carex</taxon>
        <taxon>Carex subgen. Euthyceras</taxon>
    </lineage>
</organism>
<keyword evidence="3" id="KW-1185">Reference proteome</keyword>
<dbReference type="Proteomes" id="UP000623129">
    <property type="component" value="Unassembled WGS sequence"/>
</dbReference>
<reference evidence="2" key="1">
    <citation type="submission" date="2020-01" db="EMBL/GenBank/DDBJ databases">
        <title>Genome sequence of Kobresia littledalei, the first chromosome-level genome in the family Cyperaceae.</title>
        <authorList>
            <person name="Qu G."/>
        </authorList>
    </citation>
    <scope>NUCLEOTIDE SEQUENCE</scope>
    <source>
        <strain evidence="2">C.B.Clarke</strain>
        <tissue evidence="2">Leaf</tissue>
    </source>
</reference>
<comment type="caution">
    <text evidence="2">The sequence shown here is derived from an EMBL/GenBank/DDBJ whole genome shotgun (WGS) entry which is preliminary data.</text>
</comment>
<evidence type="ECO:0000313" key="3">
    <source>
        <dbReference type="Proteomes" id="UP000623129"/>
    </source>
</evidence>
<proteinExistence type="predicted"/>
<accession>A0A833VZ77</accession>
<evidence type="ECO:0000259" key="1">
    <source>
        <dbReference type="Pfam" id="PF22379"/>
    </source>
</evidence>
<feature type="domain" description="MCM10 OB-fold" evidence="1">
    <location>
        <begin position="35"/>
        <end position="94"/>
    </location>
</feature>
<dbReference type="InterPro" id="IPR055065">
    <property type="entry name" value="OB_MCM10"/>
</dbReference>
<evidence type="ECO:0000313" key="2">
    <source>
        <dbReference type="EMBL" id="KAF3341563.1"/>
    </source>
</evidence>
<protein>
    <submittedName>
        <fullName evidence="2">Protein MCM10</fullName>
    </submittedName>
</protein>
<name>A0A833VZ77_9POAL</name>
<dbReference type="Pfam" id="PF22379">
    <property type="entry name" value="OB_MCM10"/>
    <property type="match status" value="1"/>
</dbReference>
<dbReference type="AlphaFoldDB" id="A0A833VZ77"/>
<dbReference type="EMBL" id="SWLB01000001">
    <property type="protein sequence ID" value="KAF3341563.1"/>
    <property type="molecule type" value="Genomic_DNA"/>
</dbReference>
<dbReference type="OrthoDB" id="273123at2759"/>
<sequence length="162" mass="17859">MIEVWTMVGGATVEERKMLTQSNLSLSLIFLEICRNSTLSPVEVGNHFADIRFVRLSAIKNIGDSLSGCWATIGVLLVCTSSSGKPYIICKIGSSCQRKPMQQGEHISIEGLMKALRSETSAIKIGSKRPTVLNKKPESKREKTCNPLEKTIDLEIVSSDFR</sequence>
<gene>
    <name evidence="2" type="ORF">FCM35_KLT00201</name>
</gene>